<accession>A0AAU6PIC4</accession>
<keyword evidence="1" id="KW-0175">Coiled coil</keyword>
<feature type="coiled-coil region" evidence="1">
    <location>
        <begin position="173"/>
        <end position="200"/>
    </location>
</feature>
<protein>
    <submittedName>
        <fullName evidence="2">Uncharacterized protein</fullName>
    </submittedName>
</protein>
<dbReference type="SUPFAM" id="SSF46785">
    <property type="entry name" value="Winged helix' DNA-binding domain"/>
    <property type="match status" value="2"/>
</dbReference>
<gene>
    <name evidence="2" type="ORF">Ctma_1227</name>
</gene>
<reference evidence="2" key="1">
    <citation type="submission" date="2023-10" db="EMBL/GenBank/DDBJ databases">
        <title>The first scallop-associated chemosynthetic bacterial symbiont.</title>
        <authorList>
            <person name="Lin Y.-T."/>
            <person name="Sun J."/>
            <person name="Ip J.C.-H."/>
            <person name="He X."/>
            <person name="Gao Z.-M."/>
            <person name="Perez M."/>
            <person name="Xu T."/>
            <person name="Qian P.-Y."/>
            <person name="Qiu J.-W."/>
        </authorList>
    </citation>
    <scope>NUCLEOTIDE SEQUENCE</scope>
    <source>
        <strain evidence="2">Gill1</strain>
    </source>
</reference>
<dbReference type="Gene3D" id="1.10.10.10">
    <property type="entry name" value="Winged helix-like DNA-binding domain superfamily/Winged helix DNA-binding domain"/>
    <property type="match status" value="2"/>
</dbReference>
<evidence type="ECO:0000256" key="1">
    <source>
        <dbReference type="SAM" id="Coils"/>
    </source>
</evidence>
<dbReference type="PANTHER" id="PTHR38768:SF1">
    <property type="entry name" value="UPF0502 PROTEIN YCEH"/>
    <property type="match status" value="1"/>
</dbReference>
<dbReference type="PANTHER" id="PTHR38768">
    <property type="entry name" value="UPF0502 PROTEIN YCEH"/>
    <property type="match status" value="1"/>
</dbReference>
<dbReference type="Pfam" id="PF04337">
    <property type="entry name" value="DUF480"/>
    <property type="match status" value="1"/>
</dbReference>
<organism evidence="2">
    <name type="scientific">Catillopecten margaritatus gill symbiont</name>
    <dbReference type="NCBI Taxonomy" id="3083288"/>
    <lineage>
        <taxon>Bacteria</taxon>
        <taxon>Pseudomonadati</taxon>
        <taxon>Pseudomonadota</taxon>
        <taxon>Gammaproteobacteria</taxon>
        <taxon>sulfur-oxidizing symbionts</taxon>
    </lineage>
</organism>
<dbReference type="AlphaFoldDB" id="A0AAU6PIC4"/>
<proteinExistence type="predicted"/>
<name>A0AAU6PIC4_9GAMM</name>
<sequence>MIELNALEARVLGALIEKESTVSDNYPLTLNSLKLACNQKSSRNPVMNVADGELLRCVHQLGEKKYLLVEGNFSRTEKYRHRFGRILEIEKPSLAIIAVLLLRSEQTINEIYTRAKRIFTFESQQQAYDELLTLIDTEMVVKLPKKIGTKEHRYTHQLCGLVDVEATIQQVKLTPLEEKVEKLEARVDELQASIDDILEKL</sequence>
<dbReference type="InterPro" id="IPR036388">
    <property type="entry name" value="WH-like_DNA-bd_sf"/>
</dbReference>
<dbReference type="InterPro" id="IPR007432">
    <property type="entry name" value="DUF480"/>
</dbReference>
<dbReference type="InterPro" id="IPR036390">
    <property type="entry name" value="WH_DNA-bd_sf"/>
</dbReference>
<dbReference type="EMBL" id="CP138327">
    <property type="protein sequence ID" value="WXU00504.1"/>
    <property type="molecule type" value="Genomic_DNA"/>
</dbReference>
<evidence type="ECO:0000313" key="2">
    <source>
        <dbReference type="EMBL" id="WXU00504.1"/>
    </source>
</evidence>